<dbReference type="Pfam" id="PF19316">
    <property type="entry name" value="PIGO_PIGG"/>
    <property type="match status" value="1"/>
</dbReference>
<evidence type="ECO:0000259" key="2">
    <source>
        <dbReference type="Pfam" id="PF19316"/>
    </source>
</evidence>
<keyword evidence="1" id="KW-0812">Transmembrane</keyword>
<reference evidence="3 4" key="1">
    <citation type="journal article" date="2020" name="BMC Genomics">
        <title>Intraspecific diversification of the crop wild relative Brassica cretica Lam. using demographic model selection.</title>
        <authorList>
            <person name="Kioukis A."/>
            <person name="Michalopoulou V.A."/>
            <person name="Briers L."/>
            <person name="Pirintsos S."/>
            <person name="Studholme D.J."/>
            <person name="Pavlidis P."/>
            <person name="Sarris P.F."/>
        </authorList>
    </citation>
    <scope>NUCLEOTIDE SEQUENCE [LARGE SCALE GENOMIC DNA]</scope>
    <source>
        <strain evidence="4">cv. PFS-1207/04</strain>
    </source>
</reference>
<name>A0ABQ7A5F5_BRACR</name>
<keyword evidence="1" id="KW-1133">Transmembrane helix</keyword>
<feature type="transmembrane region" description="Helical" evidence="1">
    <location>
        <begin position="82"/>
        <end position="102"/>
    </location>
</feature>
<dbReference type="PANTHER" id="PTHR23072">
    <property type="entry name" value="PHOSPHATIDYLINOSITOL GLYCAN-RELATED"/>
    <property type="match status" value="1"/>
</dbReference>
<feature type="transmembrane region" description="Helical" evidence="1">
    <location>
        <begin position="6"/>
        <end position="25"/>
    </location>
</feature>
<dbReference type="PANTHER" id="PTHR23072:SF0">
    <property type="entry name" value="GPI ETHANOLAMINE PHOSPHATE TRANSFERASE 2"/>
    <property type="match status" value="1"/>
</dbReference>
<keyword evidence="1" id="KW-0472">Membrane</keyword>
<proteinExistence type="predicted"/>
<gene>
    <name evidence="3" type="ORF">DY000_02057199</name>
</gene>
<dbReference type="EMBL" id="QGKV02002055">
    <property type="protein sequence ID" value="KAF3492894.1"/>
    <property type="molecule type" value="Genomic_DNA"/>
</dbReference>
<feature type="transmembrane region" description="Helical" evidence="1">
    <location>
        <begin position="183"/>
        <end position="203"/>
    </location>
</feature>
<evidence type="ECO:0000313" key="3">
    <source>
        <dbReference type="EMBL" id="KAF3492894.1"/>
    </source>
</evidence>
<organism evidence="3 4">
    <name type="scientific">Brassica cretica</name>
    <name type="common">Mustard</name>
    <dbReference type="NCBI Taxonomy" id="69181"/>
    <lineage>
        <taxon>Eukaryota</taxon>
        <taxon>Viridiplantae</taxon>
        <taxon>Streptophyta</taxon>
        <taxon>Embryophyta</taxon>
        <taxon>Tracheophyta</taxon>
        <taxon>Spermatophyta</taxon>
        <taxon>Magnoliopsida</taxon>
        <taxon>eudicotyledons</taxon>
        <taxon>Gunneridae</taxon>
        <taxon>Pentapetalae</taxon>
        <taxon>rosids</taxon>
        <taxon>malvids</taxon>
        <taxon>Brassicales</taxon>
        <taxon>Brassicaceae</taxon>
        <taxon>Brassiceae</taxon>
        <taxon>Brassica</taxon>
    </lineage>
</organism>
<dbReference type="Proteomes" id="UP000266723">
    <property type="component" value="Unassembled WGS sequence"/>
</dbReference>
<dbReference type="InterPro" id="IPR039527">
    <property type="entry name" value="PIGG/GPI7"/>
</dbReference>
<keyword evidence="4" id="KW-1185">Reference proteome</keyword>
<sequence length="375" mass="42029">MVEEEHYIWHFMVSTFYLLLLFKTVKSFSFSKGLNSLGEYRIGSIFLLLISGRLLRGWHQGGVNWTYFPAISKWLEQAGGSYVKWIQLISTFLVIGLGLFTLFRTGLKRKNVRIQAFGFSICGFLILLHAWRYQGDIFGTDNGATVTAKVIYLLLSISAVGGALVLPWSMLNKDKSFLAIAGDCLYMIGSAYVLCWCLLQLLLQQPINSGPILLLLIQILASSCLSSKDLHVNEWVEIAALYYMGMAGHFALGNSNTLATIDVAGAFISFYNTFWNLDVHDHLCISPVVPFILGDVHWWKAKKPFTLGSFRHGSRTTLEAKAWVPLSRAALHKFNTLDGIYYGPATHEESPFCVERLLSQSKLILSINWSIYGSG</sequence>
<protein>
    <recommendedName>
        <fullName evidence="2">GPI ethanolamine phosphate transferase 2 C-terminal domain-containing protein</fullName>
    </recommendedName>
</protein>
<evidence type="ECO:0000256" key="1">
    <source>
        <dbReference type="SAM" id="Phobius"/>
    </source>
</evidence>
<feature type="domain" description="GPI ethanolamine phosphate transferase 2 C-terminal" evidence="2">
    <location>
        <begin position="2"/>
        <end position="268"/>
    </location>
</feature>
<accession>A0ABQ7A5F5</accession>
<comment type="caution">
    <text evidence="3">The sequence shown here is derived from an EMBL/GenBank/DDBJ whole genome shotgun (WGS) entry which is preliminary data.</text>
</comment>
<dbReference type="InterPro" id="IPR045687">
    <property type="entry name" value="PIGG/GPI7_C"/>
</dbReference>
<evidence type="ECO:0000313" key="4">
    <source>
        <dbReference type="Proteomes" id="UP000266723"/>
    </source>
</evidence>
<feature type="transmembrane region" description="Helical" evidence="1">
    <location>
        <begin position="114"/>
        <end position="131"/>
    </location>
</feature>
<feature type="transmembrane region" description="Helical" evidence="1">
    <location>
        <begin position="151"/>
        <end position="171"/>
    </location>
</feature>